<dbReference type="HOGENOM" id="CLU_001265_46_6_11"/>
<dbReference type="Gene3D" id="1.20.1250.20">
    <property type="entry name" value="MFS general substrate transporter like domains"/>
    <property type="match status" value="1"/>
</dbReference>
<dbReference type="InterPro" id="IPR020846">
    <property type="entry name" value="MFS_dom"/>
</dbReference>
<dbReference type="STRING" id="675635.Psed_6459"/>
<comment type="subcellular location">
    <subcellularLocation>
        <location evidence="1">Cell membrane</location>
        <topology evidence="1">Multi-pass membrane protein</topology>
    </subcellularLocation>
</comment>
<name>F4CTP7_PSEUX</name>
<evidence type="ECO:0000256" key="2">
    <source>
        <dbReference type="ARBA" id="ARBA00022448"/>
    </source>
</evidence>
<evidence type="ECO:0000259" key="7">
    <source>
        <dbReference type="PROSITE" id="PS50850"/>
    </source>
</evidence>
<dbReference type="AlphaFoldDB" id="F4CTP7"/>
<keyword evidence="4 6" id="KW-1133">Transmembrane helix</keyword>
<dbReference type="InterPro" id="IPR005829">
    <property type="entry name" value="Sugar_transporter_CS"/>
</dbReference>
<dbReference type="InterPro" id="IPR005828">
    <property type="entry name" value="MFS_sugar_transport-like"/>
</dbReference>
<feature type="transmembrane region" description="Helical" evidence="6">
    <location>
        <begin position="310"/>
        <end position="332"/>
    </location>
</feature>
<keyword evidence="5 6" id="KW-0472">Membrane</keyword>
<dbReference type="PROSITE" id="PS00216">
    <property type="entry name" value="SUGAR_TRANSPORT_1"/>
    <property type="match status" value="1"/>
</dbReference>
<protein>
    <submittedName>
        <fullName evidence="8">Major facilitator superfamily MFS_1</fullName>
    </submittedName>
</protein>
<feature type="domain" description="Major facilitator superfamily (MFS) profile" evidence="7">
    <location>
        <begin position="37"/>
        <end position="452"/>
    </location>
</feature>
<organism evidence="8 9">
    <name type="scientific">Pseudonocardia dioxanivorans (strain ATCC 55486 / DSM 44775 / JCM 13855 / CB1190)</name>
    <dbReference type="NCBI Taxonomy" id="675635"/>
    <lineage>
        <taxon>Bacteria</taxon>
        <taxon>Bacillati</taxon>
        <taxon>Actinomycetota</taxon>
        <taxon>Actinomycetes</taxon>
        <taxon>Pseudonocardiales</taxon>
        <taxon>Pseudonocardiaceae</taxon>
        <taxon>Pseudonocardia</taxon>
    </lineage>
</organism>
<feature type="transmembrane region" description="Helical" evidence="6">
    <location>
        <begin position="128"/>
        <end position="149"/>
    </location>
</feature>
<evidence type="ECO:0000256" key="4">
    <source>
        <dbReference type="ARBA" id="ARBA00022989"/>
    </source>
</evidence>
<dbReference type="Pfam" id="PF00083">
    <property type="entry name" value="Sugar_tr"/>
    <property type="match status" value="1"/>
</dbReference>
<evidence type="ECO:0000256" key="5">
    <source>
        <dbReference type="ARBA" id="ARBA00023136"/>
    </source>
</evidence>
<dbReference type="PANTHER" id="PTHR23511:SF34">
    <property type="entry name" value="SYNAPTIC VESICLE GLYCOPROTEIN 2"/>
    <property type="match status" value="1"/>
</dbReference>
<keyword evidence="2" id="KW-0813">Transport</keyword>
<keyword evidence="9" id="KW-1185">Reference proteome</keyword>
<evidence type="ECO:0000256" key="1">
    <source>
        <dbReference type="ARBA" id="ARBA00004651"/>
    </source>
</evidence>
<accession>F4CTP7</accession>
<evidence type="ECO:0000256" key="6">
    <source>
        <dbReference type="SAM" id="Phobius"/>
    </source>
</evidence>
<feature type="transmembrane region" description="Helical" evidence="6">
    <location>
        <begin position="339"/>
        <end position="357"/>
    </location>
</feature>
<feature type="transmembrane region" description="Helical" evidence="6">
    <location>
        <begin position="35"/>
        <end position="62"/>
    </location>
</feature>
<feature type="transmembrane region" description="Helical" evidence="6">
    <location>
        <begin position="102"/>
        <end position="122"/>
    </location>
</feature>
<feature type="transmembrane region" description="Helical" evidence="6">
    <location>
        <begin position="74"/>
        <end position="95"/>
    </location>
</feature>
<dbReference type="PROSITE" id="PS00217">
    <property type="entry name" value="SUGAR_TRANSPORT_2"/>
    <property type="match status" value="1"/>
</dbReference>
<gene>
    <name evidence="8" type="ordered locus">Psed_6459</name>
</gene>
<dbReference type="GO" id="GO:0022857">
    <property type="term" value="F:transmembrane transporter activity"/>
    <property type="evidence" value="ECO:0007669"/>
    <property type="project" value="InterPro"/>
</dbReference>
<feature type="transmembrane region" description="Helical" evidence="6">
    <location>
        <begin position="161"/>
        <end position="183"/>
    </location>
</feature>
<dbReference type="InterPro" id="IPR036259">
    <property type="entry name" value="MFS_trans_sf"/>
</dbReference>
<keyword evidence="3 6" id="KW-0812">Transmembrane</keyword>
<feature type="transmembrane region" description="Helical" evidence="6">
    <location>
        <begin position="363"/>
        <end position="385"/>
    </location>
</feature>
<dbReference type="KEGG" id="pdx:Psed_6459"/>
<feature type="transmembrane region" description="Helical" evidence="6">
    <location>
        <begin position="430"/>
        <end position="448"/>
    </location>
</feature>
<dbReference type="PANTHER" id="PTHR23511">
    <property type="entry name" value="SYNAPTIC VESICLE GLYCOPROTEIN 2"/>
    <property type="match status" value="1"/>
</dbReference>
<feature type="transmembrane region" description="Helical" evidence="6">
    <location>
        <begin position="189"/>
        <end position="210"/>
    </location>
</feature>
<dbReference type="EMBL" id="CP002593">
    <property type="protein sequence ID" value="AEA28550.1"/>
    <property type="molecule type" value="Genomic_DNA"/>
</dbReference>
<evidence type="ECO:0000256" key="3">
    <source>
        <dbReference type="ARBA" id="ARBA00022692"/>
    </source>
</evidence>
<feature type="transmembrane region" description="Helical" evidence="6">
    <location>
        <begin position="277"/>
        <end position="298"/>
    </location>
</feature>
<evidence type="ECO:0000313" key="8">
    <source>
        <dbReference type="EMBL" id="AEA28550.1"/>
    </source>
</evidence>
<dbReference type="eggNOG" id="COG2814">
    <property type="taxonomic scope" value="Bacteria"/>
</dbReference>
<reference evidence="8 9" key="1">
    <citation type="journal article" date="2011" name="J. Bacteriol.">
        <title>Genome sequence of the 1,4-dioxane-degrading Pseudonocardia dioxanivorans strain CB1190.</title>
        <authorList>
            <person name="Sales C.M."/>
            <person name="Mahendra S."/>
            <person name="Grostern A."/>
            <person name="Parales R.E."/>
            <person name="Goodwin L.A."/>
            <person name="Woyke T."/>
            <person name="Nolan M."/>
            <person name="Lapidus A."/>
            <person name="Chertkov O."/>
            <person name="Ovchinnikova G."/>
            <person name="Sczyrba A."/>
            <person name="Alvarez-Cohen L."/>
        </authorList>
    </citation>
    <scope>NUCLEOTIDE SEQUENCE [LARGE SCALE GENOMIC DNA]</scope>
    <source>
        <strain evidence="9">ATCC 55486 / DSM 44775 / JCM 13855 / CB1190</strain>
    </source>
</reference>
<evidence type="ECO:0000313" key="9">
    <source>
        <dbReference type="Proteomes" id="UP000007809"/>
    </source>
</evidence>
<dbReference type="Proteomes" id="UP000007809">
    <property type="component" value="Chromosome"/>
</dbReference>
<sequence length="471" mass="49883">MTLDGTNADRRNAVDLQVGQLLRALDRSRMTARHVGLYVVSALGHFFDGYDVQVIGVILPAITAAYHLSAGEAGALGSSAAFGMLVGAVLVGFVSDRIGRKAALMIALLLFAIFSVLCAVAPNVELLITFRVLTGVGLGAEVVTMYAYISEFLPARSRGTLLTTSSLFWQLASVVAALLAIVVVPSLGWQGMFLIGGLPAVVVLIVWRGLPESVRFLIGRNRFTEATDIVRRLSSVAPEDVPRDTETEAAARTALSDDHLSVGSLFRGRFARLTPGVLVIQFFNGFVLFAIVTWLPSILVAKGLTFVHSLLYVVVIVGVGAFGNVGAGLLLNRIGRRRAMLVFFVLGGVTLMIWGMQDSPAGVLVLGSISSFFIYGVSGAVYTYTSEIYPTKLRATGTGWSGGAQRVGAIVAPSIIGVMIGAHLPIVSVFILLAVGFIVAAVAVVFLTHETGGRTLEEIEASVVETAPEHH</sequence>
<proteinExistence type="predicted"/>
<feature type="transmembrane region" description="Helical" evidence="6">
    <location>
        <begin position="406"/>
        <end position="424"/>
    </location>
</feature>
<dbReference type="GO" id="GO:0005886">
    <property type="term" value="C:plasma membrane"/>
    <property type="evidence" value="ECO:0007669"/>
    <property type="project" value="UniProtKB-SubCell"/>
</dbReference>
<dbReference type="SUPFAM" id="SSF103473">
    <property type="entry name" value="MFS general substrate transporter"/>
    <property type="match status" value="1"/>
</dbReference>
<dbReference type="PROSITE" id="PS50850">
    <property type="entry name" value="MFS"/>
    <property type="match status" value="1"/>
</dbReference>